<comment type="caution">
    <text evidence="1">The sequence shown here is derived from an EMBL/GenBank/DDBJ whole genome shotgun (WGS) entry which is preliminary data.</text>
</comment>
<evidence type="ECO:0000313" key="1">
    <source>
        <dbReference type="EMBL" id="KAJ1087555.1"/>
    </source>
</evidence>
<evidence type="ECO:0000313" key="2">
    <source>
        <dbReference type="Proteomes" id="UP001066276"/>
    </source>
</evidence>
<reference evidence="1" key="1">
    <citation type="journal article" date="2022" name="bioRxiv">
        <title>Sequencing and chromosome-scale assembly of the giantPleurodeles waltlgenome.</title>
        <authorList>
            <person name="Brown T."/>
            <person name="Elewa A."/>
            <person name="Iarovenko S."/>
            <person name="Subramanian E."/>
            <person name="Araus A.J."/>
            <person name="Petzold A."/>
            <person name="Susuki M."/>
            <person name="Suzuki K.-i.T."/>
            <person name="Hayashi T."/>
            <person name="Toyoda A."/>
            <person name="Oliveira C."/>
            <person name="Osipova E."/>
            <person name="Leigh N.D."/>
            <person name="Simon A."/>
            <person name="Yun M.H."/>
        </authorList>
    </citation>
    <scope>NUCLEOTIDE SEQUENCE</scope>
    <source>
        <strain evidence="1">20211129_DDA</strain>
        <tissue evidence="1">Liver</tissue>
    </source>
</reference>
<protein>
    <submittedName>
        <fullName evidence="1">Uncharacterized protein</fullName>
    </submittedName>
</protein>
<sequence length="103" mass="10918">MKAGAGDVSLRGQNLQSLLMSGSAKPPARALSAAHSAAWYISAGGCAGGHRGCGSLDEFLLALREADCSFRSLFRNKASARPREYVPCRNLVPLSLRAVLTRE</sequence>
<gene>
    <name evidence="1" type="ORF">NDU88_000722</name>
</gene>
<dbReference type="Proteomes" id="UP001066276">
    <property type="component" value="Chromosome 11"/>
</dbReference>
<proteinExistence type="predicted"/>
<name>A0AAV7L7N9_PLEWA</name>
<dbReference type="AlphaFoldDB" id="A0AAV7L7N9"/>
<organism evidence="1 2">
    <name type="scientific">Pleurodeles waltl</name>
    <name type="common">Iberian ribbed newt</name>
    <dbReference type="NCBI Taxonomy" id="8319"/>
    <lineage>
        <taxon>Eukaryota</taxon>
        <taxon>Metazoa</taxon>
        <taxon>Chordata</taxon>
        <taxon>Craniata</taxon>
        <taxon>Vertebrata</taxon>
        <taxon>Euteleostomi</taxon>
        <taxon>Amphibia</taxon>
        <taxon>Batrachia</taxon>
        <taxon>Caudata</taxon>
        <taxon>Salamandroidea</taxon>
        <taxon>Salamandridae</taxon>
        <taxon>Pleurodelinae</taxon>
        <taxon>Pleurodeles</taxon>
    </lineage>
</organism>
<accession>A0AAV7L7N9</accession>
<dbReference type="EMBL" id="JANPWB010000015">
    <property type="protein sequence ID" value="KAJ1087555.1"/>
    <property type="molecule type" value="Genomic_DNA"/>
</dbReference>
<keyword evidence="2" id="KW-1185">Reference proteome</keyword>